<protein>
    <submittedName>
        <fullName evidence="1">Uncharacterized protein</fullName>
    </submittedName>
</protein>
<reference evidence="1" key="1">
    <citation type="submission" date="2024-09" db="EMBL/GenBank/DDBJ databases">
        <title>Black Yeasts Isolated from many extreme environments.</title>
        <authorList>
            <person name="Coleine C."/>
            <person name="Stajich J.E."/>
            <person name="Selbmann L."/>
        </authorList>
    </citation>
    <scope>NUCLEOTIDE SEQUENCE</scope>
    <source>
        <strain evidence="1">CCFEE 5737</strain>
    </source>
</reference>
<evidence type="ECO:0000313" key="1">
    <source>
        <dbReference type="EMBL" id="KAK3079489.1"/>
    </source>
</evidence>
<gene>
    <name evidence="1" type="ORF">LTS18_004735</name>
</gene>
<feature type="non-terminal residue" evidence="1">
    <location>
        <position position="1"/>
    </location>
</feature>
<dbReference type="Proteomes" id="UP001186974">
    <property type="component" value="Unassembled WGS sequence"/>
</dbReference>
<proteinExistence type="predicted"/>
<evidence type="ECO:0000313" key="2">
    <source>
        <dbReference type="Proteomes" id="UP001186974"/>
    </source>
</evidence>
<dbReference type="EMBL" id="JAWDJW010001113">
    <property type="protein sequence ID" value="KAK3079489.1"/>
    <property type="molecule type" value="Genomic_DNA"/>
</dbReference>
<organism evidence="1 2">
    <name type="scientific">Coniosporium uncinatum</name>
    <dbReference type="NCBI Taxonomy" id="93489"/>
    <lineage>
        <taxon>Eukaryota</taxon>
        <taxon>Fungi</taxon>
        <taxon>Dikarya</taxon>
        <taxon>Ascomycota</taxon>
        <taxon>Pezizomycotina</taxon>
        <taxon>Dothideomycetes</taxon>
        <taxon>Dothideomycetes incertae sedis</taxon>
        <taxon>Coniosporium</taxon>
    </lineage>
</organism>
<keyword evidence="2" id="KW-1185">Reference proteome</keyword>
<sequence length="139" mass="15997">SAEAAARQVLVQFGQHVDPKELYEQALLAPVKIRHIRHGFRPRAPETDDWPRYDNFAVHMYGLYWALQQNTKPSWAEMQITNPPTSSVFSTSTNEPSSYESRYMTETVRRDMGVTIGYFVEQVVDVSSSPVQKLHRLPE</sequence>
<comment type="caution">
    <text evidence="1">The sequence shown here is derived from an EMBL/GenBank/DDBJ whole genome shotgun (WGS) entry which is preliminary data.</text>
</comment>
<name>A0ACC3DSH4_9PEZI</name>
<accession>A0ACC3DSH4</accession>